<feature type="domain" description="Recombinase" evidence="1">
    <location>
        <begin position="56"/>
        <end position="182"/>
    </location>
</feature>
<organism evidence="2 3">
    <name type="scientific">Thioclava arctica</name>
    <dbReference type="NCBI Taxonomy" id="3238301"/>
    <lineage>
        <taxon>Bacteria</taxon>
        <taxon>Pseudomonadati</taxon>
        <taxon>Pseudomonadota</taxon>
        <taxon>Alphaproteobacteria</taxon>
        <taxon>Rhodobacterales</taxon>
        <taxon>Paracoccaceae</taxon>
        <taxon>Thioclava</taxon>
    </lineage>
</organism>
<keyword evidence="3" id="KW-1185">Reference proteome</keyword>
<comment type="caution">
    <text evidence="2">The sequence shown here is derived from an EMBL/GenBank/DDBJ whole genome shotgun (WGS) entry which is preliminary data.</text>
</comment>
<name>A0ABV3TMP6_9RHOB</name>
<evidence type="ECO:0000313" key="2">
    <source>
        <dbReference type="EMBL" id="MEX1662868.1"/>
    </source>
</evidence>
<sequence>MSFQNIELYSLGEGKQNFLSVMMTAYGAQEFSKAVSIHTIRGMKNALYRGAFHAMPYGYRKAGEGAQCSREINPDLAPIVARIYREFADGHSARQIAKGLNADGLPAPKGGTWENRKIRGRADREEGILCNPIYVGRVRLFRTTHRIHPETEARVITPTPERAREKIIPELRIIEDDLWSAV</sequence>
<evidence type="ECO:0000313" key="3">
    <source>
        <dbReference type="Proteomes" id="UP001557465"/>
    </source>
</evidence>
<dbReference type="InterPro" id="IPR011109">
    <property type="entry name" value="DNA_bind_recombinase_dom"/>
</dbReference>
<gene>
    <name evidence="2" type="ORF">AB4874_14600</name>
</gene>
<dbReference type="Pfam" id="PF07508">
    <property type="entry name" value="Recombinase"/>
    <property type="match status" value="1"/>
</dbReference>
<protein>
    <submittedName>
        <fullName evidence="2">Recombinase family protein</fullName>
    </submittedName>
</protein>
<dbReference type="Proteomes" id="UP001557465">
    <property type="component" value="Unassembled WGS sequence"/>
</dbReference>
<reference evidence="2 3" key="1">
    <citation type="journal article" date="2011" name="Int. J. Syst. Evol. Microbiol.">
        <title>Zhongshania antarctica gen. nov., sp. nov. and Zhongshania guokunii sp. nov., gammaproteobacteria respectively isolated from coastal attached (fast) ice and surface seawater of the Antarctic.</title>
        <authorList>
            <person name="Li H.J."/>
            <person name="Zhang X.Y."/>
            <person name="Chen C.X."/>
            <person name="Zhang Y.J."/>
            <person name="Gao Z.M."/>
            <person name="Yu Y."/>
            <person name="Chen X.L."/>
            <person name="Chen B."/>
            <person name="Zhang Y.Z."/>
        </authorList>
    </citation>
    <scope>NUCLEOTIDE SEQUENCE [LARGE SCALE GENOMIC DNA]</scope>
    <source>
        <strain evidence="2 3">15-R06ZXC-3</strain>
    </source>
</reference>
<dbReference type="EMBL" id="JBFRYC010000009">
    <property type="protein sequence ID" value="MEX1662868.1"/>
    <property type="molecule type" value="Genomic_DNA"/>
</dbReference>
<dbReference type="PANTHER" id="PTHR30461">
    <property type="entry name" value="DNA-INVERTASE FROM LAMBDOID PROPHAGE"/>
    <property type="match status" value="1"/>
</dbReference>
<accession>A0ABV3TMP6</accession>
<dbReference type="RefSeq" id="WP_368392533.1">
    <property type="nucleotide sequence ID" value="NZ_JBFRYC010000009.1"/>
</dbReference>
<dbReference type="InterPro" id="IPR050639">
    <property type="entry name" value="SSR_resolvase"/>
</dbReference>
<dbReference type="Gene3D" id="3.90.1750.20">
    <property type="entry name" value="Putative Large Serine Recombinase, Chain B, Domain 2"/>
    <property type="match status" value="1"/>
</dbReference>
<proteinExistence type="predicted"/>
<dbReference type="PANTHER" id="PTHR30461:SF23">
    <property type="entry name" value="DNA RECOMBINASE-RELATED"/>
    <property type="match status" value="1"/>
</dbReference>
<evidence type="ECO:0000259" key="1">
    <source>
        <dbReference type="PROSITE" id="PS51737"/>
    </source>
</evidence>
<dbReference type="InterPro" id="IPR038109">
    <property type="entry name" value="DNA_bind_recomb_sf"/>
</dbReference>
<dbReference type="PROSITE" id="PS51737">
    <property type="entry name" value="RECOMBINASE_DNA_BIND"/>
    <property type="match status" value="1"/>
</dbReference>